<dbReference type="InterPro" id="IPR014755">
    <property type="entry name" value="Cu-Rt/internalin_Ig-like"/>
</dbReference>
<dbReference type="PATRIC" id="fig|930169.3.peg.2572"/>
<accession>K0CEX0</accession>
<dbReference type="HOGENOM" id="CLU_278074_0_0_6"/>
<dbReference type="KEGG" id="adi:B5T_02605"/>
<dbReference type="Pfam" id="PF13205">
    <property type="entry name" value="Big_5"/>
    <property type="match status" value="3"/>
</dbReference>
<keyword evidence="5" id="KW-1185">Reference proteome</keyword>
<dbReference type="Proteomes" id="UP000006286">
    <property type="component" value="Chromosome"/>
</dbReference>
<proteinExistence type="predicted"/>
<feature type="domain" description="SbsA Ig-like" evidence="3">
    <location>
        <begin position="700"/>
        <end position="775"/>
    </location>
</feature>
<organism evidence="4 5">
    <name type="scientific">Alcanivorax dieselolei (strain DSM 16502 / CGMCC 1.3690 / MCCC 1A00001 / B-5)</name>
    <name type="common">Alloalcanivorax dieselolei</name>
    <dbReference type="NCBI Taxonomy" id="930169"/>
    <lineage>
        <taxon>Bacteria</taxon>
        <taxon>Pseudomonadati</taxon>
        <taxon>Pseudomonadota</taxon>
        <taxon>Gammaproteobacteria</taxon>
        <taxon>Oceanospirillales</taxon>
        <taxon>Alcanivoracaceae</taxon>
        <taxon>Alloalcanivorax</taxon>
    </lineage>
</organism>
<gene>
    <name evidence="4" type="ordered locus">B5T_02605</name>
</gene>
<sequence length="1166" mass="125643">MNTLTLKRGGLLIASALILSACGGGGGSDMPGPGTGDSKTQSLLYAYPDNGQTEVPTPAPVVLRFSSAVTVADAEAAITLHEGDASGPALAANFSTVDGEPRGLVLTPDDKLKPLTDYTVVIRNLKLEKGTAANQVLGFTTRPLHEGPRSLVVSSDDFVIERRIPDGGSSEPVMDFSTFRFQFSQPIDPATVHYGDAPASSTAPADNVGLYDSQGNLVDAVLVVNDRYMTVDPNPQSDDPEDKYFSYLTPGETYTLRLGDGITSVYGETFGGDEIAFTPKDSSPRGEPAVLVQRITDSANRTNLSPLTGKPINEVPVNGVLLGEDANITQASNNAVMAELADVTQYPDVTPIRLPRNTVLDGSSIDVLIGGHVPAGFSSGQVEMRMLSDATGYLVPNPYNSNRSDALRIVHLFMDVAIATEDPRTNGAFTQDLLHIELIGTAAVDTTEGVLNIDAVSVVEPNVLGQEYGYGLLSFQLQSYKDQQNPPVDAVAEMEDNQPPVLQSWTLGEYTDENGVVHDKSQLYMPGDPIILNFSEKLDLQNIGGERFVFYENGIEQEISYYADGTSIVIKPKNNLKNPRPEQDYVYSLTIPTGITDLAGNPLQPSQINDITLPLVVTEREAISGENGAPPPTTGPIPVEHRSPVVLSTYPGFPCAIDETTRDLDNDIQGRCEGAFPGWDQGSQYDQKEADDLLPVPKLSANKPIVVQFSREIDPMSIKLGSSFLVSEFDENGNSTPVEGAYSLSGKVLKFTPATPWVEGKLYSYTLKSNGDSYSNTATCDGSQAVCDLDGYPIQTDYFADIDFEPVYAAGPPGTPLPDSSEREWNFLTERKPYDAGGPDIVLYFKGDTTNSNVLQILANSPSYDVNANFVHEKNEQITDGSGAFYTSPATDLYQYYAEEKGADDQPLDPNADPLLDPNGVLPPPNSAKVFSLDTRGVEPDSTKVPPAPVVNGASVGCGYKEAIAWDPAVPFAVYGIPYECPKQKFTYLTGALTAEVTGEYVEGRGIKVLIWPSQFMSTSIPVRFHLTGGPIFGSSKSGAQMLRMRYAKGQSGVRSQAIEGWIKDEGNGTPILTTSVDLYMDGIELGHNLPYLDPTHSFMSYPATMDLSGEIQFLDDGRMMISQFNTNDVDVDIVLHQHDGVSAGSLPLRIPAYGSRLQYISAPIK</sequence>
<evidence type="ECO:0000313" key="4">
    <source>
        <dbReference type="EMBL" id="AFT70875.1"/>
    </source>
</evidence>
<dbReference type="OrthoDB" id="6716594at2"/>
<evidence type="ECO:0000256" key="1">
    <source>
        <dbReference type="ARBA" id="ARBA00022729"/>
    </source>
</evidence>
<feature type="signal peptide" evidence="2">
    <location>
        <begin position="1"/>
        <end position="23"/>
    </location>
</feature>
<evidence type="ECO:0000313" key="5">
    <source>
        <dbReference type="Proteomes" id="UP000006286"/>
    </source>
</evidence>
<feature type="domain" description="SbsA Ig-like" evidence="3">
    <location>
        <begin position="528"/>
        <end position="604"/>
    </location>
</feature>
<dbReference type="AlphaFoldDB" id="K0CEX0"/>
<name>K0CEX0_ALCDB</name>
<evidence type="ECO:0000259" key="3">
    <source>
        <dbReference type="Pfam" id="PF13205"/>
    </source>
</evidence>
<feature type="domain" description="SbsA Ig-like" evidence="3">
    <location>
        <begin position="43"/>
        <end position="141"/>
    </location>
</feature>
<feature type="chain" id="PRO_5003831485" description="SbsA Ig-like domain-containing protein" evidence="2">
    <location>
        <begin position="24"/>
        <end position="1166"/>
    </location>
</feature>
<keyword evidence="1 2" id="KW-0732">Signal</keyword>
<dbReference type="PROSITE" id="PS51257">
    <property type="entry name" value="PROKAR_LIPOPROTEIN"/>
    <property type="match status" value="1"/>
</dbReference>
<dbReference type="InterPro" id="IPR032812">
    <property type="entry name" value="SbsA_Ig"/>
</dbReference>
<dbReference type="EMBL" id="CP003466">
    <property type="protein sequence ID" value="AFT70875.1"/>
    <property type="molecule type" value="Genomic_DNA"/>
</dbReference>
<dbReference type="RefSeq" id="WP_014994946.1">
    <property type="nucleotide sequence ID" value="NC_018691.1"/>
</dbReference>
<dbReference type="eggNOG" id="ENOG502ZEE0">
    <property type="taxonomic scope" value="Bacteria"/>
</dbReference>
<evidence type="ECO:0000256" key="2">
    <source>
        <dbReference type="SAM" id="SignalP"/>
    </source>
</evidence>
<reference evidence="4 5" key="1">
    <citation type="journal article" date="2012" name="J. Bacteriol.">
        <title>Complete genome sequence of Alcanivorax dieselolei type strain B5.</title>
        <authorList>
            <person name="Lai Q."/>
            <person name="Li W."/>
            <person name="Shao Z."/>
        </authorList>
    </citation>
    <scope>NUCLEOTIDE SEQUENCE [LARGE SCALE GENOMIC DNA]</scope>
    <source>
        <strain evidence="5">DSM 16502 / CGMCC 1.3690 / B-5</strain>
    </source>
</reference>
<protein>
    <recommendedName>
        <fullName evidence="3">SbsA Ig-like domain-containing protein</fullName>
    </recommendedName>
</protein>
<dbReference type="Gene3D" id="2.60.40.3710">
    <property type="match status" value="1"/>
</dbReference>
<dbReference type="Gene3D" id="2.60.40.1220">
    <property type="match status" value="2"/>
</dbReference>